<reference evidence="3 4" key="1">
    <citation type="submission" date="2021-03" db="EMBL/GenBank/DDBJ databases">
        <title>Sequencing the genomes of 1000 actinobacteria strains.</title>
        <authorList>
            <person name="Klenk H.-P."/>
        </authorList>
    </citation>
    <scope>NUCLEOTIDE SEQUENCE [LARGE SCALE GENOMIC DNA]</scope>
    <source>
        <strain evidence="3 4">DSM 46670</strain>
    </source>
</reference>
<dbReference type="Pfam" id="PF08241">
    <property type="entry name" value="Methyltransf_11"/>
    <property type="match status" value="1"/>
</dbReference>
<gene>
    <name evidence="3" type="ORF">JOF56_007473</name>
</gene>
<keyword evidence="1" id="KW-0808">Transferase</keyword>
<protein>
    <submittedName>
        <fullName evidence="3">Ubiquinone/menaquinone biosynthesis C-methylase UbiE</fullName>
    </submittedName>
</protein>
<sequence length="264" mass="28660">MHGYALDNAAGETVERFNALESCYDTATRDSLRRTGLAGGWNCLEIGAGGGSIALWLSDMTGPDGRVTVTDIAPGQLAPGLLACPNVQVLRHDVVNDALPEAEFDLIHARLVLLHLPERRAVLQRLVRSLRPGGWLVLDEFDCSWTPVLMTPYEGAEVTFERVHAGFLESLTESGADVTWGRKLFGEFVRAGLSEVSSTTFAMAWPGGSAGASLHHANTTQLADRIQGHGVPAEDLHLLWSLLEDPRFAVQSYPMVSACGRRER</sequence>
<evidence type="ECO:0000256" key="1">
    <source>
        <dbReference type="ARBA" id="ARBA00022679"/>
    </source>
</evidence>
<dbReference type="PANTHER" id="PTHR43861">
    <property type="entry name" value="TRANS-ACONITATE 2-METHYLTRANSFERASE-RELATED"/>
    <property type="match status" value="1"/>
</dbReference>
<dbReference type="PANTHER" id="PTHR43861:SF3">
    <property type="entry name" value="PUTATIVE (AFU_ORTHOLOGUE AFUA_2G14390)-RELATED"/>
    <property type="match status" value="1"/>
</dbReference>
<dbReference type="RefSeq" id="WP_209644081.1">
    <property type="nucleotide sequence ID" value="NZ_JAGINW010000001.1"/>
</dbReference>
<proteinExistence type="predicted"/>
<dbReference type="CDD" id="cd02440">
    <property type="entry name" value="AdoMet_MTases"/>
    <property type="match status" value="1"/>
</dbReference>
<dbReference type="InterPro" id="IPR013216">
    <property type="entry name" value="Methyltransf_11"/>
</dbReference>
<organism evidence="3 4">
    <name type="scientific">Kibdelosporangium banguiense</name>
    <dbReference type="NCBI Taxonomy" id="1365924"/>
    <lineage>
        <taxon>Bacteria</taxon>
        <taxon>Bacillati</taxon>
        <taxon>Actinomycetota</taxon>
        <taxon>Actinomycetes</taxon>
        <taxon>Pseudonocardiales</taxon>
        <taxon>Pseudonocardiaceae</taxon>
        <taxon>Kibdelosporangium</taxon>
    </lineage>
</organism>
<keyword evidence="4" id="KW-1185">Reference proteome</keyword>
<accession>A0ABS4TRR2</accession>
<feature type="domain" description="Methyltransferase type 11" evidence="2">
    <location>
        <begin position="44"/>
        <end position="138"/>
    </location>
</feature>
<dbReference type="InterPro" id="IPR029063">
    <property type="entry name" value="SAM-dependent_MTases_sf"/>
</dbReference>
<keyword evidence="3" id="KW-0830">Ubiquinone</keyword>
<evidence type="ECO:0000259" key="2">
    <source>
        <dbReference type="Pfam" id="PF08241"/>
    </source>
</evidence>
<dbReference type="SUPFAM" id="SSF53335">
    <property type="entry name" value="S-adenosyl-L-methionine-dependent methyltransferases"/>
    <property type="match status" value="1"/>
</dbReference>
<comment type="caution">
    <text evidence="3">The sequence shown here is derived from an EMBL/GenBank/DDBJ whole genome shotgun (WGS) entry which is preliminary data.</text>
</comment>
<dbReference type="EMBL" id="JAGINW010000001">
    <property type="protein sequence ID" value="MBP2327088.1"/>
    <property type="molecule type" value="Genomic_DNA"/>
</dbReference>
<evidence type="ECO:0000313" key="3">
    <source>
        <dbReference type="EMBL" id="MBP2327088.1"/>
    </source>
</evidence>
<dbReference type="Gene3D" id="3.40.50.150">
    <property type="entry name" value="Vaccinia Virus protein VP39"/>
    <property type="match status" value="1"/>
</dbReference>
<dbReference type="Proteomes" id="UP001519332">
    <property type="component" value="Unassembled WGS sequence"/>
</dbReference>
<name>A0ABS4TRR2_9PSEU</name>
<evidence type="ECO:0000313" key="4">
    <source>
        <dbReference type="Proteomes" id="UP001519332"/>
    </source>
</evidence>